<evidence type="ECO:0000313" key="3">
    <source>
        <dbReference type="Proteomes" id="UP000734343"/>
    </source>
</evidence>
<dbReference type="Pfam" id="PF12708">
    <property type="entry name" value="Pect-lyase_RHGA_epim"/>
    <property type="match status" value="1"/>
</dbReference>
<feature type="domain" description="Rhamnogalacturonase A/B/Epimerase-like pectate lyase" evidence="1">
    <location>
        <begin position="51"/>
        <end position="154"/>
    </location>
</feature>
<reference evidence="2 3" key="1">
    <citation type="submission" date="2021-03" db="EMBL/GenBank/DDBJ databases">
        <title>Five novel Rahnella species.</title>
        <authorList>
            <person name="Brady C."/>
            <person name="Asselin J."/>
            <person name="Beer S."/>
            <person name="Bruberg M.B."/>
            <person name="Crampton B."/>
            <person name="Venter S."/>
            <person name="Arnold D."/>
            <person name="Denman S."/>
        </authorList>
    </citation>
    <scope>NUCLEOTIDE SEQUENCE [LARGE SCALE GENOMIC DNA]</scope>
    <source>
        <strain evidence="2 3">H11b</strain>
    </source>
</reference>
<sequence>MCNQDQFLKESINEQRRSFLKYSSVGFASSYLFLNSAYGINSVPARIPDLNMLDFGAKGDGVNDDSFAFQRACDVAAKLGGARIHLPDPDKYYRLLFPVYLSDNTEVFGQGESTKILFEDPLFVKGRGGFVIGSSKEANREYAKQRYLHKQNMTTINPNFKNPEQRQYLRDNPKFLQAENSVIHDLYIESQFTQQNINDWGGYGINFVNARNCHAYNIWGRGWTQLIGMGSDVPPETPSNHNCSARNLHVISPDLKRTYYSIGFIANSTNCVIESAQQHSPMTPGSLNGSGVATNLCEDCIIKNIQIPDLGKTVTSEGVLINNSSGCSVENILIGNARTAVSVFYSDAKTLNPEKPNYFSNIKGINCEVVLAVYSKFNVIRSVSGVNSMFNILLKNANATNNSIYSSPEDVAASKNLSQHFLSVHKFITSQLR</sequence>
<dbReference type="EMBL" id="JAFMOW010000050">
    <property type="protein sequence ID" value="MBU9854260.1"/>
    <property type="molecule type" value="Genomic_DNA"/>
</dbReference>
<protein>
    <submittedName>
        <fullName evidence="2">Phage tail protein</fullName>
    </submittedName>
</protein>
<dbReference type="RefSeq" id="WP_217171936.1">
    <property type="nucleotide sequence ID" value="NZ_JAFMOW010000050.1"/>
</dbReference>
<dbReference type="Proteomes" id="UP000734343">
    <property type="component" value="Unassembled WGS sequence"/>
</dbReference>
<evidence type="ECO:0000313" key="2">
    <source>
        <dbReference type="EMBL" id="MBU9854260.1"/>
    </source>
</evidence>
<accession>A0ABS6LRD4</accession>
<comment type="caution">
    <text evidence="2">The sequence shown here is derived from an EMBL/GenBank/DDBJ whole genome shotgun (WGS) entry which is preliminary data.</text>
</comment>
<dbReference type="InterPro" id="IPR024535">
    <property type="entry name" value="RHGA/B-epi-like_pectate_lyase"/>
</dbReference>
<evidence type="ECO:0000259" key="1">
    <source>
        <dbReference type="Pfam" id="PF12708"/>
    </source>
</evidence>
<proteinExistence type="predicted"/>
<gene>
    <name evidence="2" type="ORF">J1778_03020</name>
</gene>
<organism evidence="2 3">
    <name type="scientific">Rahnella bonaserana</name>
    <dbReference type="NCBI Taxonomy" id="2816248"/>
    <lineage>
        <taxon>Bacteria</taxon>
        <taxon>Pseudomonadati</taxon>
        <taxon>Pseudomonadota</taxon>
        <taxon>Gammaproteobacteria</taxon>
        <taxon>Enterobacterales</taxon>
        <taxon>Yersiniaceae</taxon>
        <taxon>Rahnella</taxon>
    </lineage>
</organism>
<keyword evidence="3" id="KW-1185">Reference proteome</keyword>
<name>A0ABS6LRD4_9GAMM</name>